<feature type="domain" description="Pirin C-terminal" evidence="5">
    <location>
        <begin position="187"/>
        <end position="289"/>
    </location>
</feature>
<dbReference type="PANTHER" id="PTHR43594">
    <property type="entry name" value="QUERCETIN 2,3-DIOXYGENASE"/>
    <property type="match status" value="1"/>
</dbReference>
<feature type="binding site" evidence="2">
    <location>
        <position position="109"/>
    </location>
    <ligand>
        <name>Fe cation</name>
        <dbReference type="ChEBI" id="CHEBI:24875"/>
    </ligand>
</feature>
<dbReference type="RefSeq" id="WP_039314761.1">
    <property type="nucleotide sequence ID" value="NZ_CP006905.1"/>
</dbReference>
<dbReference type="Proteomes" id="UP000030635">
    <property type="component" value="Chromosome"/>
</dbReference>
<gene>
    <name evidence="6" type="ORF">U729_2162</name>
</gene>
<feature type="binding site" evidence="2">
    <location>
        <position position="65"/>
    </location>
    <ligand>
        <name>Fe cation</name>
        <dbReference type="ChEBI" id="CHEBI:24875"/>
    </ligand>
</feature>
<dbReference type="OrthoDB" id="321327at2"/>
<dbReference type="InterPro" id="IPR011051">
    <property type="entry name" value="RmlC_Cupin_sf"/>
</dbReference>
<accession>A0A0A7FYR7</accession>
<dbReference type="InterPro" id="IPR008778">
    <property type="entry name" value="Pirin_C_dom"/>
</dbReference>
<keyword evidence="2" id="KW-0408">Iron</keyword>
<protein>
    <submittedName>
        <fullName evidence="6">Pirin family protein</fullName>
    </submittedName>
</protein>
<dbReference type="InterPro" id="IPR003829">
    <property type="entry name" value="Pirin_N_dom"/>
</dbReference>
<dbReference type="InterPro" id="IPR012093">
    <property type="entry name" value="Pirin"/>
</dbReference>
<dbReference type="KEGG" id="cbv:U729_2162"/>
<evidence type="ECO:0000259" key="5">
    <source>
        <dbReference type="Pfam" id="PF05726"/>
    </source>
</evidence>
<evidence type="ECO:0000259" key="4">
    <source>
        <dbReference type="Pfam" id="PF02678"/>
    </source>
</evidence>
<dbReference type="HOGENOM" id="CLU_045717_5_1_9"/>
<reference evidence="6 7" key="1">
    <citation type="journal article" date="2015" name="Infect. Genet. Evol.">
        <title>Genomic sequences of six botulinum neurotoxin-producing strains representing three clostridial species illustrate the mobility and diversity of botulinum neurotoxin genes.</title>
        <authorList>
            <person name="Smith T.J."/>
            <person name="Hill K.K."/>
            <person name="Xie G."/>
            <person name="Foley B.T."/>
            <person name="Williamson C.H."/>
            <person name="Foster J.T."/>
            <person name="Johnson S.L."/>
            <person name="Chertkov O."/>
            <person name="Teshima H."/>
            <person name="Gibbons H.S."/>
            <person name="Johnsky L.A."/>
            <person name="Karavis M.A."/>
            <person name="Smith L.A."/>
        </authorList>
    </citation>
    <scope>NUCLEOTIDE SEQUENCE [LARGE SCALE GENOMIC DNA]</scope>
    <source>
        <strain evidence="6">Sullivan</strain>
    </source>
</reference>
<dbReference type="InterPro" id="IPR053186">
    <property type="entry name" value="QDO-related"/>
</dbReference>
<dbReference type="AlphaFoldDB" id="A0A0A7FYR7"/>
<feature type="binding site" evidence="2">
    <location>
        <position position="67"/>
    </location>
    <ligand>
        <name>Fe cation</name>
        <dbReference type="ChEBI" id="CHEBI:24875"/>
    </ligand>
</feature>
<dbReference type="Gene3D" id="2.60.120.10">
    <property type="entry name" value="Jelly Rolls"/>
    <property type="match status" value="2"/>
</dbReference>
<dbReference type="CDD" id="cd02909">
    <property type="entry name" value="cupin_pirin_N"/>
    <property type="match status" value="1"/>
</dbReference>
<keyword evidence="7" id="KW-1185">Reference proteome</keyword>
<evidence type="ECO:0000313" key="7">
    <source>
        <dbReference type="Proteomes" id="UP000030635"/>
    </source>
</evidence>
<sequence length="293" mass="32937">MDKFRTIETYFKGPGFHMVGDGFYVSQYFPEGKDLLVRFSPFILLDYNAPYYFEPSNFRRGVGAHPHRGFETVTIAYAGKVEHHDNKGNHGIIGPGDVQWMTAGSGVLHKEYHEENFSKNGGILHMIQLWVNLPKKDKMAHPKYQSISKDDMSIYKLNNDYGEIKIIAGEVNGVKGPASTFSKINLYNVDLKNFGKTVLSEPSNFNTGILVIGGKIKINDEKTFEENDFILFDNVEGKISVESITETSLFIVLSGEPLNEPVASDGPFVMNTNEELLQAYDDFESGKFGTFNF</sequence>
<dbReference type="GO" id="GO:0046872">
    <property type="term" value="F:metal ion binding"/>
    <property type="evidence" value="ECO:0007669"/>
    <property type="project" value="UniProtKB-KW"/>
</dbReference>
<dbReference type="CDD" id="cd02247">
    <property type="entry name" value="cupin_pirin_C"/>
    <property type="match status" value="1"/>
</dbReference>
<evidence type="ECO:0000256" key="3">
    <source>
        <dbReference type="RuleBase" id="RU003457"/>
    </source>
</evidence>
<dbReference type="Pfam" id="PF02678">
    <property type="entry name" value="Pirin"/>
    <property type="match status" value="1"/>
</dbReference>
<dbReference type="EMBL" id="CP006905">
    <property type="protein sequence ID" value="AIY84759.1"/>
    <property type="molecule type" value="Genomic_DNA"/>
</dbReference>
<dbReference type="Pfam" id="PF05726">
    <property type="entry name" value="Pirin_C"/>
    <property type="match status" value="1"/>
</dbReference>
<dbReference type="PANTHER" id="PTHR43594:SF1">
    <property type="entry name" value="QUERCETIN 2,3-DIOXYGENASE PA2418-RELATED"/>
    <property type="match status" value="1"/>
</dbReference>
<evidence type="ECO:0000256" key="2">
    <source>
        <dbReference type="PIRSR" id="PIRSR006232-1"/>
    </source>
</evidence>
<dbReference type="InterPro" id="IPR014710">
    <property type="entry name" value="RmlC-like_jellyroll"/>
</dbReference>
<name>A0A0A7FYR7_9CLOT</name>
<proteinExistence type="inferred from homology"/>
<dbReference type="PIRSF" id="PIRSF006232">
    <property type="entry name" value="Pirin"/>
    <property type="match status" value="1"/>
</dbReference>
<organism evidence="6 7">
    <name type="scientific">Clostridium baratii str. Sullivan</name>
    <dbReference type="NCBI Taxonomy" id="1415775"/>
    <lineage>
        <taxon>Bacteria</taxon>
        <taxon>Bacillati</taxon>
        <taxon>Bacillota</taxon>
        <taxon>Clostridia</taxon>
        <taxon>Eubacteriales</taxon>
        <taxon>Clostridiaceae</taxon>
        <taxon>Clostridium</taxon>
    </lineage>
</organism>
<feature type="binding site" evidence="2">
    <location>
        <position position="111"/>
    </location>
    <ligand>
        <name>Fe cation</name>
        <dbReference type="ChEBI" id="CHEBI:24875"/>
    </ligand>
</feature>
<comment type="cofactor">
    <cofactor evidence="2">
        <name>Fe cation</name>
        <dbReference type="ChEBI" id="CHEBI:24875"/>
    </cofactor>
    <text evidence="2">Binds 1 Fe cation per subunit.</text>
</comment>
<feature type="domain" description="Pirin N-terminal" evidence="4">
    <location>
        <begin position="30"/>
        <end position="131"/>
    </location>
</feature>
<dbReference type="eggNOG" id="COG1741">
    <property type="taxonomic scope" value="Bacteria"/>
</dbReference>
<comment type="similarity">
    <text evidence="1 3">Belongs to the pirin family.</text>
</comment>
<keyword evidence="2" id="KW-0479">Metal-binding</keyword>
<evidence type="ECO:0000313" key="6">
    <source>
        <dbReference type="EMBL" id="AIY84759.1"/>
    </source>
</evidence>
<evidence type="ECO:0000256" key="1">
    <source>
        <dbReference type="ARBA" id="ARBA00008416"/>
    </source>
</evidence>
<dbReference type="SUPFAM" id="SSF51182">
    <property type="entry name" value="RmlC-like cupins"/>
    <property type="match status" value="1"/>
</dbReference>